<accession>A0ABT6NEF2</accession>
<comment type="caution">
    <text evidence="1">The sequence shown here is derived from an EMBL/GenBank/DDBJ whole genome shotgun (WGS) entry which is preliminary data.</text>
</comment>
<dbReference type="Proteomes" id="UP001158045">
    <property type="component" value="Unassembled WGS sequence"/>
</dbReference>
<dbReference type="InterPro" id="IPR050072">
    <property type="entry name" value="Peptidase_M20A"/>
</dbReference>
<dbReference type="PANTHER" id="PTHR43808:SF27">
    <property type="entry name" value="PROTEIN ROCB"/>
    <property type="match status" value="1"/>
</dbReference>
<keyword evidence="2" id="KW-1185">Reference proteome</keyword>
<dbReference type="InterPro" id="IPR012166">
    <property type="entry name" value="Uncharacterised_RocB"/>
</dbReference>
<reference evidence="1 2" key="1">
    <citation type="submission" date="2023-04" db="EMBL/GenBank/DDBJ databases">
        <title>Fusibacter bizertensis strain WBS, isolated from littoral bottom sediments of the Arctic seas - biochemical and genomic analysis.</title>
        <authorList>
            <person name="Brioukhanov A.L."/>
        </authorList>
    </citation>
    <scope>NUCLEOTIDE SEQUENCE [LARGE SCALE GENOMIC DNA]</scope>
    <source>
        <strain evidence="1 2">WBS</strain>
    </source>
</reference>
<dbReference type="PANTHER" id="PTHR43808">
    <property type="entry name" value="ACETYLORNITHINE DEACETYLASE"/>
    <property type="match status" value="1"/>
</dbReference>
<evidence type="ECO:0000313" key="2">
    <source>
        <dbReference type="Proteomes" id="UP001158045"/>
    </source>
</evidence>
<dbReference type="Gene3D" id="3.40.630.10">
    <property type="entry name" value="Zn peptidases"/>
    <property type="match status" value="1"/>
</dbReference>
<dbReference type="InterPro" id="IPR002933">
    <property type="entry name" value="Peptidase_M20"/>
</dbReference>
<dbReference type="EMBL" id="JARYZI010000007">
    <property type="protein sequence ID" value="MDH8678796.1"/>
    <property type="molecule type" value="Genomic_DNA"/>
</dbReference>
<dbReference type="PIRSF" id="PIRSF010386">
    <property type="entry name" value="RocB"/>
    <property type="match status" value="1"/>
</dbReference>
<proteinExistence type="predicted"/>
<evidence type="ECO:0000313" key="1">
    <source>
        <dbReference type="EMBL" id="MDH8678796.1"/>
    </source>
</evidence>
<dbReference type="SUPFAM" id="SSF53187">
    <property type="entry name" value="Zn-dependent exopeptidases"/>
    <property type="match status" value="1"/>
</dbReference>
<protein>
    <submittedName>
        <fullName evidence="1">M20/M25/M40 family metallo-hydrolase</fullName>
    </submittedName>
</protein>
<gene>
    <name evidence="1" type="ORF">QE109_11590</name>
</gene>
<dbReference type="RefSeq" id="WP_281094686.1">
    <property type="nucleotide sequence ID" value="NZ_JARYZI010000007.1"/>
</dbReference>
<organism evidence="1 2">
    <name type="scientific">Fusibacter bizertensis</name>
    <dbReference type="NCBI Taxonomy" id="1488331"/>
    <lineage>
        <taxon>Bacteria</taxon>
        <taxon>Bacillati</taxon>
        <taxon>Bacillota</taxon>
        <taxon>Clostridia</taxon>
        <taxon>Eubacteriales</taxon>
        <taxon>Eubacteriales Family XII. Incertae Sedis</taxon>
        <taxon>Fusibacter</taxon>
    </lineage>
</organism>
<sequence length="564" mass="64215">MNQLYTDNIRELKSLDEIGEVMFEESIRTLFLRLVATQSDTNTERETYIEEQILNWIKEQPYFNEHSDLCGAYPVDDDPYHRNVIWSLVKGSGHKTIVLMHHHDAIDIEEYGKLKGVALRPDELAEALANRAIPEQARVDLLSGEWIFGRGVADMKSGAAIQLVLSAHFSELEDFEGNILLLSVPDEETLSRGMLSAVKLMKELREKHLLEYMLTINSEPYFNQTKGKAIFYEGSVGKIMPVLFVKGVKSHIGDPFNGFSPSLVLSDLQKKTELNIELCDLIGQEATPPPVWVNLKDRKKAYDASIPEAATGYFNWLTFTRSPKMIVDKLVSLANRSLRDTLIHFEDAYENYCVLTGVTPDKITFKPKVYTFEKLYQMALDQKGDGFLKEYLSFQEDVNELLISNAITLPEATTRLIEHVQDAIDLEGPAIVIALSGPYYPHVNNENIEKKLPFSIEQFINEIAERDYNLTFESQGYFMGISDLSYATWSGNDTDISMIKSNSPGWDVIYKIPFRALSELNMPVVNIGPWGKDLHKITERVYTKDVYTRMPHLIQALITKCLQD</sequence>
<dbReference type="Pfam" id="PF01546">
    <property type="entry name" value="Peptidase_M20"/>
    <property type="match status" value="1"/>
</dbReference>
<name>A0ABT6NEF2_9FIRM</name>